<dbReference type="EMBL" id="ML976616">
    <property type="protein sequence ID" value="KAF1844748.1"/>
    <property type="molecule type" value="Genomic_DNA"/>
</dbReference>
<comment type="caution">
    <text evidence="1">The sequence shown here is derived from an EMBL/GenBank/DDBJ whole genome shotgun (WGS) entry which is preliminary data.</text>
</comment>
<proteinExistence type="predicted"/>
<dbReference type="AlphaFoldDB" id="A0A9P4L811"/>
<evidence type="ECO:0000313" key="2">
    <source>
        <dbReference type="Proteomes" id="UP000800039"/>
    </source>
</evidence>
<dbReference type="GeneID" id="63850481"/>
<reference evidence="1" key="1">
    <citation type="submission" date="2020-01" db="EMBL/GenBank/DDBJ databases">
        <authorList>
            <consortium name="DOE Joint Genome Institute"/>
            <person name="Haridas S."/>
            <person name="Albert R."/>
            <person name="Binder M."/>
            <person name="Bloem J."/>
            <person name="Labutti K."/>
            <person name="Salamov A."/>
            <person name="Andreopoulos B."/>
            <person name="Baker S.E."/>
            <person name="Barry K."/>
            <person name="Bills G."/>
            <person name="Bluhm B.H."/>
            <person name="Cannon C."/>
            <person name="Castanera R."/>
            <person name="Culley D.E."/>
            <person name="Daum C."/>
            <person name="Ezra D."/>
            <person name="Gonzalez J.B."/>
            <person name="Henrissat B."/>
            <person name="Kuo A."/>
            <person name="Liang C."/>
            <person name="Lipzen A."/>
            <person name="Lutzoni F."/>
            <person name="Magnuson J."/>
            <person name="Mondo S."/>
            <person name="Nolan M."/>
            <person name="Ohm R."/>
            <person name="Pangilinan J."/>
            <person name="Park H.-J."/>
            <person name="Ramirez L."/>
            <person name="Alfaro M."/>
            <person name="Sun H."/>
            <person name="Tritt A."/>
            <person name="Yoshinaga Y."/>
            <person name="Zwiers L.-H."/>
            <person name="Turgeon B.G."/>
            <person name="Goodwin S.B."/>
            <person name="Spatafora J.W."/>
            <person name="Crous P.W."/>
            <person name="Grigoriev I.V."/>
        </authorList>
    </citation>
    <scope>NUCLEOTIDE SEQUENCE</scope>
    <source>
        <strain evidence="1">CBS 394.84</strain>
    </source>
</reference>
<organism evidence="1 2">
    <name type="scientific">Cucurbitaria berberidis CBS 394.84</name>
    <dbReference type="NCBI Taxonomy" id="1168544"/>
    <lineage>
        <taxon>Eukaryota</taxon>
        <taxon>Fungi</taxon>
        <taxon>Dikarya</taxon>
        <taxon>Ascomycota</taxon>
        <taxon>Pezizomycotina</taxon>
        <taxon>Dothideomycetes</taxon>
        <taxon>Pleosporomycetidae</taxon>
        <taxon>Pleosporales</taxon>
        <taxon>Pleosporineae</taxon>
        <taxon>Cucurbitariaceae</taxon>
        <taxon>Cucurbitaria</taxon>
    </lineage>
</organism>
<name>A0A9P4L811_9PLEO</name>
<accession>A0A9P4L811</accession>
<protein>
    <submittedName>
        <fullName evidence="1">Uncharacterized protein</fullName>
    </submittedName>
</protein>
<dbReference type="RefSeq" id="XP_040787311.1">
    <property type="nucleotide sequence ID" value="XM_040933230.1"/>
</dbReference>
<dbReference type="Proteomes" id="UP000800039">
    <property type="component" value="Unassembled WGS sequence"/>
</dbReference>
<evidence type="ECO:0000313" key="1">
    <source>
        <dbReference type="EMBL" id="KAF1844748.1"/>
    </source>
</evidence>
<sequence length="131" mass="14170">MDTASYTLLSLQLNLSYSSALQPITIFGTLGTVSLPQRNVRSSWVQPGICFRDASSKAQSTRPNVLGYEQAFPSSAWLSRKASPQALTGANVRALGFILNLAKVGWRRQGANLQCDGAETQHRRSDLGQSG</sequence>
<keyword evidence="2" id="KW-1185">Reference proteome</keyword>
<gene>
    <name evidence="1" type="ORF">K460DRAFT_365707</name>
</gene>